<proteinExistence type="predicted"/>
<protein>
    <submittedName>
        <fullName evidence="2">Glutathione S-transferase</fullName>
    </submittedName>
</protein>
<accession>A0AC35U0A2</accession>
<sequence length="336" mass="38580">MVAPNCTASAAICMQFLTELASIILIRQPFDQMPIINQSIADGVFNKYHNIPNDRPSIAGSRQFRSYGTYNSANNRNTYNGYNPATNYALGNNIRGLESKTLHQGSYEPYLQPKSFRLFSMRFCPYAERAVIYFAKKNIPVEVVNVNPDKGPNWFIAKSPLGRVPTLEYDGKFIYESNVLVEYLDEIYPETSVLPADPYLKAQQKILVERLSSFSNVMYQFFQNSNSFSMQNIDNNLHKALRTGEDLLVDHYFGGSSIGYADILIWPFLERLELITMNPYTQFRYFPGMNYPKMGAYIARMQRQPEIKYASRPLNDHKGFIDSFSRGSPNYDYPSM</sequence>
<name>A0AC35U0A2_9BILA</name>
<reference evidence="2" key="1">
    <citation type="submission" date="2016-11" db="UniProtKB">
        <authorList>
            <consortium name="WormBaseParasite"/>
        </authorList>
    </citation>
    <scope>IDENTIFICATION</scope>
    <source>
        <strain evidence="2">KR3021</strain>
    </source>
</reference>
<organism evidence="1 2">
    <name type="scientific">Rhabditophanes sp. KR3021</name>
    <dbReference type="NCBI Taxonomy" id="114890"/>
    <lineage>
        <taxon>Eukaryota</taxon>
        <taxon>Metazoa</taxon>
        <taxon>Ecdysozoa</taxon>
        <taxon>Nematoda</taxon>
        <taxon>Chromadorea</taxon>
        <taxon>Rhabditida</taxon>
        <taxon>Tylenchina</taxon>
        <taxon>Panagrolaimomorpha</taxon>
        <taxon>Strongyloidoidea</taxon>
        <taxon>Alloionematidae</taxon>
        <taxon>Rhabditophanes</taxon>
    </lineage>
</organism>
<dbReference type="WBParaSite" id="RSKR_0000629100.1">
    <property type="protein sequence ID" value="RSKR_0000629100.1"/>
    <property type="gene ID" value="RSKR_0000629100"/>
</dbReference>
<dbReference type="Proteomes" id="UP000095286">
    <property type="component" value="Unplaced"/>
</dbReference>
<evidence type="ECO:0000313" key="1">
    <source>
        <dbReference type="Proteomes" id="UP000095286"/>
    </source>
</evidence>
<evidence type="ECO:0000313" key="2">
    <source>
        <dbReference type="WBParaSite" id="RSKR_0000629100.1"/>
    </source>
</evidence>